<dbReference type="GO" id="GO:0006637">
    <property type="term" value="P:acyl-CoA metabolic process"/>
    <property type="evidence" value="ECO:0007669"/>
    <property type="project" value="TreeGrafter"/>
</dbReference>
<dbReference type="Proteomes" id="UP000478008">
    <property type="component" value="Unassembled WGS sequence"/>
</dbReference>
<evidence type="ECO:0000256" key="3">
    <source>
        <dbReference type="ARBA" id="ARBA00022801"/>
    </source>
</evidence>
<keyword evidence="7" id="KW-1185">Reference proteome</keyword>
<evidence type="ECO:0000313" key="6">
    <source>
        <dbReference type="EMBL" id="VUG16818.1"/>
    </source>
</evidence>
<reference evidence="6 7" key="1">
    <citation type="submission" date="2019-07" db="EMBL/GenBank/DDBJ databases">
        <authorList>
            <person name="Friedrich A."/>
            <person name="Schacherer J."/>
        </authorList>
    </citation>
    <scope>NUCLEOTIDE SEQUENCE [LARGE SCALE GENOMIC DNA]</scope>
</reference>
<dbReference type="Gene3D" id="3.10.129.10">
    <property type="entry name" value="Hotdog Thioesterase"/>
    <property type="match status" value="2"/>
</dbReference>
<proteinExistence type="inferred from homology"/>
<comment type="similarity">
    <text evidence="1">Belongs to the acyl coenzyme A hydrolase family.</text>
</comment>
<protein>
    <submittedName>
        <fullName evidence="6">DEBR0S1_26412g1_1</fullName>
    </submittedName>
</protein>
<evidence type="ECO:0000256" key="1">
    <source>
        <dbReference type="ARBA" id="ARBA00010458"/>
    </source>
</evidence>
<dbReference type="CDD" id="cd03442">
    <property type="entry name" value="BFIT_BACH"/>
    <property type="match status" value="2"/>
</dbReference>
<evidence type="ECO:0000256" key="2">
    <source>
        <dbReference type="ARBA" id="ARBA00022737"/>
    </source>
</evidence>
<dbReference type="GO" id="GO:0005739">
    <property type="term" value="C:mitochondrion"/>
    <property type="evidence" value="ECO:0007669"/>
    <property type="project" value="TreeGrafter"/>
</dbReference>
<dbReference type="GO" id="GO:0047617">
    <property type="term" value="F:fatty acyl-CoA hydrolase activity"/>
    <property type="evidence" value="ECO:0007669"/>
    <property type="project" value="TreeGrafter"/>
</dbReference>
<dbReference type="InterPro" id="IPR029069">
    <property type="entry name" value="HotDog_dom_sf"/>
</dbReference>
<organism evidence="6 7">
    <name type="scientific">Dekkera bruxellensis</name>
    <name type="common">Brettanomyces custersii</name>
    <dbReference type="NCBI Taxonomy" id="5007"/>
    <lineage>
        <taxon>Eukaryota</taxon>
        <taxon>Fungi</taxon>
        <taxon>Dikarya</taxon>
        <taxon>Ascomycota</taxon>
        <taxon>Saccharomycotina</taxon>
        <taxon>Pichiomycetes</taxon>
        <taxon>Pichiales</taxon>
        <taxon>Pichiaceae</taxon>
        <taxon>Brettanomyces</taxon>
    </lineage>
</organism>
<name>A0A7D9CVL5_DEKBR</name>
<feature type="domain" description="HotDog ACOT-type" evidence="5">
    <location>
        <begin position="341"/>
        <end position="468"/>
    </location>
</feature>
<gene>
    <name evidence="6" type="ORF">DEBR0S1_26412G</name>
</gene>
<dbReference type="EMBL" id="CABFWN010000001">
    <property type="protein sequence ID" value="VUG16818.1"/>
    <property type="molecule type" value="Genomic_DNA"/>
</dbReference>
<accession>A0A7D9CVL5</accession>
<dbReference type="PANTHER" id="PTHR12655:SF0">
    <property type="entry name" value="ACYL-COENZYME A THIOESTERASE 9, MITOCHONDRIAL"/>
    <property type="match status" value="1"/>
</dbReference>
<dbReference type="FunFam" id="3.10.129.10:FF:000032">
    <property type="entry name" value="Acyl-CoA thioester hydrolase"/>
    <property type="match status" value="1"/>
</dbReference>
<keyword evidence="3" id="KW-0378">Hydrolase</keyword>
<keyword evidence="2" id="KW-0677">Repeat</keyword>
<evidence type="ECO:0000259" key="5">
    <source>
        <dbReference type="PROSITE" id="PS51770"/>
    </source>
</evidence>
<dbReference type="SUPFAM" id="SSF54637">
    <property type="entry name" value="Thioesterase/thiol ester dehydrase-isomerase"/>
    <property type="match status" value="2"/>
</dbReference>
<dbReference type="InterPro" id="IPR033120">
    <property type="entry name" value="HOTDOG_ACOT"/>
</dbReference>
<evidence type="ECO:0000313" key="7">
    <source>
        <dbReference type="Proteomes" id="UP000478008"/>
    </source>
</evidence>
<dbReference type="PANTHER" id="PTHR12655">
    <property type="entry name" value="ACYL-COA THIOESTERASE"/>
    <property type="match status" value="1"/>
</dbReference>
<evidence type="ECO:0000256" key="4">
    <source>
        <dbReference type="ARBA" id="ARBA00022946"/>
    </source>
</evidence>
<sequence length="542" mass="61202">MIKTEKVLCMQQNKYICMNAGMFLRKQLWITRSPFSILKCYVRHISTASTRFDAATKFNEESPNPEDAADATSTVLTEAVDFQKRIQSKNRLTWWEILRRRSERIRNGTHSDSDTLNGVKTTAITQKTRGDSFSYICLPFKDDLFLRDFYINAPGRLRFGHLFQDLDGLAGRVAARHCMPAEPMNVTASIDRIYVTKKIDEINKYNFVLVGYVTYTGHSSMEICIKGFSYTGLIPKKITPEIVNTDADKCFISANFTFAARNPITHRAHNINKILPTTEKEWADYKRAESHNAAKKLRAKSENLNKVPPTGKESQMIHNMYMAGKAVKALDIKPGNISFMSDTKVSATQIQQPQYRNRNGFIFGGYLLRQTFELAYCAAGAFSRAAPRFVSLDNTTFKAPVPVGCVLFMDAEVCYTEHVHEKGENAASAVELSSLMQDYDTAANHVSKDLHELISSPGTLIQVKVVTKTRSLSDARHFTESGNFVYSFFVPRDASGTFDSPGYSSVIPVSYGEMIDYVEGRRRAYETADYAQQLKMNGEMEY</sequence>
<dbReference type="AlphaFoldDB" id="A0A7D9CVL5"/>
<keyword evidence="4" id="KW-0809">Transit peptide</keyword>
<feature type="domain" description="HotDog ACOT-type" evidence="5">
    <location>
        <begin position="136"/>
        <end position="264"/>
    </location>
</feature>
<dbReference type="PROSITE" id="PS51770">
    <property type="entry name" value="HOTDOG_ACOT"/>
    <property type="match status" value="2"/>
</dbReference>